<dbReference type="Gene3D" id="3.40.50.720">
    <property type="entry name" value="NAD(P)-binding Rossmann-like Domain"/>
    <property type="match status" value="1"/>
</dbReference>
<evidence type="ECO:0000313" key="8">
    <source>
        <dbReference type="EMBL" id="CAF4276514.1"/>
    </source>
</evidence>
<dbReference type="PANTHER" id="PTHR42760">
    <property type="entry name" value="SHORT-CHAIN DEHYDROGENASES/REDUCTASES FAMILY MEMBER"/>
    <property type="match status" value="1"/>
</dbReference>
<dbReference type="EC" id="1.1.1.250" evidence="5"/>
<proteinExistence type="inferred from homology"/>
<evidence type="ECO:0000256" key="4">
    <source>
        <dbReference type="ARBA" id="ARBA00060719"/>
    </source>
</evidence>
<dbReference type="AlphaFoldDB" id="A0A8S2T8H6"/>
<dbReference type="SUPFAM" id="SSF51735">
    <property type="entry name" value="NAD(P)-binding Rossmann-fold domains"/>
    <property type="match status" value="1"/>
</dbReference>
<accession>A0A8S2T8H6</accession>
<dbReference type="EMBL" id="CAJOBA010054657">
    <property type="protein sequence ID" value="CAF4276514.1"/>
    <property type="molecule type" value="Genomic_DNA"/>
</dbReference>
<comment type="pathway">
    <text evidence="1">Lipid metabolism; fatty acid biosynthesis.</text>
</comment>
<evidence type="ECO:0000256" key="2">
    <source>
        <dbReference type="ARBA" id="ARBA00006484"/>
    </source>
</evidence>
<comment type="caution">
    <text evidence="8">The sequence shown here is derived from an EMBL/GenBank/DDBJ whole genome shotgun (WGS) entry which is preliminary data.</text>
</comment>
<reference evidence="8" key="1">
    <citation type="submission" date="2021-02" db="EMBL/GenBank/DDBJ databases">
        <authorList>
            <person name="Nowell W R."/>
        </authorList>
    </citation>
    <scope>NUCLEOTIDE SEQUENCE</scope>
</reference>
<dbReference type="GO" id="GO:0005975">
    <property type="term" value="P:carbohydrate metabolic process"/>
    <property type="evidence" value="ECO:0007669"/>
    <property type="project" value="UniProtKB-ARBA"/>
</dbReference>
<evidence type="ECO:0000256" key="3">
    <source>
        <dbReference type="ARBA" id="ARBA00023002"/>
    </source>
</evidence>
<protein>
    <recommendedName>
        <fullName evidence="6">D-arabinitol 2-dehydrogenase [ribulose-forming]</fullName>
        <ecNumber evidence="5">1.1.1.250</ecNumber>
    </recommendedName>
</protein>
<dbReference type="GO" id="GO:0047038">
    <property type="term" value="F:D-arabinitol 2-dehydrogenase activity"/>
    <property type="evidence" value="ECO:0007669"/>
    <property type="project" value="UniProtKB-EC"/>
</dbReference>
<comment type="pathway">
    <text evidence="4">Carbohydrate metabolism; D-arabinitol metabolism.</text>
</comment>
<gene>
    <name evidence="7" type="ORF">OVA965_LOCUS36309</name>
    <name evidence="8" type="ORF">TMI583_LOCUS37318</name>
</gene>
<comment type="similarity">
    <text evidence="2">Belongs to the short-chain dehydrogenases/reductases (SDR) family.</text>
</comment>
<dbReference type="PANTHER" id="PTHR42760:SF115">
    <property type="entry name" value="3-OXOACYL-[ACYL-CARRIER-PROTEIN] REDUCTASE FABG"/>
    <property type="match status" value="1"/>
</dbReference>
<dbReference type="Proteomes" id="UP000677228">
    <property type="component" value="Unassembled WGS sequence"/>
</dbReference>
<dbReference type="InterPro" id="IPR036291">
    <property type="entry name" value="NAD(P)-bd_dom_sf"/>
</dbReference>
<evidence type="ECO:0000313" key="7">
    <source>
        <dbReference type="EMBL" id="CAF1486797.1"/>
    </source>
</evidence>
<organism evidence="8 9">
    <name type="scientific">Didymodactylos carnosus</name>
    <dbReference type="NCBI Taxonomy" id="1234261"/>
    <lineage>
        <taxon>Eukaryota</taxon>
        <taxon>Metazoa</taxon>
        <taxon>Spiralia</taxon>
        <taxon>Gnathifera</taxon>
        <taxon>Rotifera</taxon>
        <taxon>Eurotatoria</taxon>
        <taxon>Bdelloidea</taxon>
        <taxon>Philodinida</taxon>
        <taxon>Philodinidae</taxon>
        <taxon>Didymodactylos</taxon>
    </lineage>
</organism>
<evidence type="ECO:0000313" key="9">
    <source>
        <dbReference type="Proteomes" id="UP000682733"/>
    </source>
</evidence>
<dbReference type="Pfam" id="PF13561">
    <property type="entry name" value="adh_short_C2"/>
    <property type="match status" value="1"/>
</dbReference>
<dbReference type="Proteomes" id="UP000682733">
    <property type="component" value="Unassembled WGS sequence"/>
</dbReference>
<dbReference type="PRINTS" id="PR00081">
    <property type="entry name" value="GDHRDH"/>
</dbReference>
<evidence type="ECO:0000256" key="1">
    <source>
        <dbReference type="ARBA" id="ARBA00005194"/>
    </source>
</evidence>
<dbReference type="EMBL" id="CAJNOK010032705">
    <property type="protein sequence ID" value="CAF1486797.1"/>
    <property type="molecule type" value="Genomic_DNA"/>
</dbReference>
<keyword evidence="3" id="KW-0560">Oxidoreductase</keyword>
<evidence type="ECO:0000256" key="6">
    <source>
        <dbReference type="ARBA" id="ARBA00070881"/>
    </source>
</evidence>
<dbReference type="PRINTS" id="PR00080">
    <property type="entry name" value="SDRFAMILY"/>
</dbReference>
<evidence type="ECO:0000256" key="5">
    <source>
        <dbReference type="ARBA" id="ARBA00066831"/>
    </source>
</evidence>
<dbReference type="InterPro" id="IPR020904">
    <property type="entry name" value="Sc_DH/Rdtase_CS"/>
</dbReference>
<dbReference type="FunFam" id="3.40.50.720:FF:000240">
    <property type="entry name" value="SDR family oxidoreductase"/>
    <property type="match status" value="1"/>
</dbReference>
<dbReference type="PROSITE" id="PS00061">
    <property type="entry name" value="ADH_SHORT"/>
    <property type="match status" value="1"/>
</dbReference>
<sequence length="256" mass="27445">MAKTLFNITGRVALITGSARGLGFAMARALGEFGARLALFDMDNTGLQSAAKTLSTDGFEVLTLQGDVTNINDVTKCVKNIINKYNSLDIVVNNAGIVYTTPAEDMSLKEWQHLIDVNLTGVFLVSQAAGRQMIKQKSGNIINIASMSGIIANFPQPQCSYNASKAGVISLTKSLASEWAHHNIRVNSISPGYMNTELAATVAKKLGYTQQWHSLTPMNRSGEPHELAGLVIYLASDASSFVTGSNILIDGGYTVR</sequence>
<dbReference type="InterPro" id="IPR002347">
    <property type="entry name" value="SDR_fam"/>
</dbReference>
<name>A0A8S2T8H6_9BILA</name>
<dbReference type="NCBIfam" id="NF005559">
    <property type="entry name" value="PRK07231.1"/>
    <property type="match status" value="1"/>
</dbReference>